<comment type="similarity">
    <text evidence="1">Belongs to the anaerobic coproporphyrinogen-III oxidase family. HemW subfamily.</text>
</comment>
<dbReference type="EMBL" id="CP065725">
    <property type="protein sequence ID" value="QPT40117.1"/>
    <property type="molecule type" value="Genomic_DNA"/>
</dbReference>
<feature type="region of interest" description="Disordered" evidence="3">
    <location>
        <begin position="1"/>
        <end position="23"/>
    </location>
</feature>
<dbReference type="SFLD" id="SFLDF00562">
    <property type="entry name" value="HemN-like__clustered_with_heat"/>
    <property type="match status" value="1"/>
</dbReference>
<organism evidence="6 7">
    <name type="scientific">Oligella ureolytica</name>
    <dbReference type="NCBI Taxonomy" id="90244"/>
    <lineage>
        <taxon>Bacteria</taxon>
        <taxon>Pseudomonadati</taxon>
        <taxon>Pseudomonadota</taxon>
        <taxon>Betaproteobacteria</taxon>
        <taxon>Burkholderiales</taxon>
        <taxon>Alcaligenaceae</taxon>
        <taxon>Oligella</taxon>
    </lineage>
</organism>
<dbReference type="GO" id="GO:0051539">
    <property type="term" value="F:4 iron, 4 sulfur cluster binding"/>
    <property type="evidence" value="ECO:0007669"/>
    <property type="project" value="UniProtKB-UniRule"/>
</dbReference>
<evidence type="ECO:0000313" key="5">
    <source>
        <dbReference type="EMBL" id="QPT40117.1"/>
    </source>
</evidence>
<keyword evidence="2" id="KW-0349">Heme</keyword>
<evidence type="ECO:0000313" key="6">
    <source>
        <dbReference type="EMBL" id="SUA50208.1"/>
    </source>
</evidence>
<evidence type="ECO:0000313" key="7">
    <source>
        <dbReference type="Proteomes" id="UP000254603"/>
    </source>
</evidence>
<dbReference type="Pfam" id="PF06969">
    <property type="entry name" value="HemN_C"/>
    <property type="match status" value="1"/>
</dbReference>
<accession>A0A378X939</accession>
<dbReference type="Gene3D" id="3.30.750.200">
    <property type="match status" value="1"/>
</dbReference>
<keyword evidence="2" id="KW-0408">Iron</keyword>
<keyword evidence="2" id="KW-0004">4Fe-4S</keyword>
<keyword evidence="6" id="KW-0560">Oxidoreductase</keyword>
<dbReference type="Pfam" id="PF04055">
    <property type="entry name" value="Radical_SAM"/>
    <property type="match status" value="1"/>
</dbReference>
<dbReference type="CDD" id="cd01335">
    <property type="entry name" value="Radical_SAM"/>
    <property type="match status" value="1"/>
</dbReference>
<keyword evidence="2" id="KW-0143">Chaperone</keyword>
<dbReference type="SFLD" id="SFLDF00288">
    <property type="entry name" value="HemN-like__clustered_with_nucl"/>
    <property type="match status" value="1"/>
</dbReference>
<gene>
    <name evidence="6" type="primary">hemN_1</name>
    <name evidence="5" type="ORF">I6G29_00275</name>
    <name evidence="6" type="ORF">NCTC11997_00091</name>
</gene>
<dbReference type="SFLD" id="SFLDS00029">
    <property type="entry name" value="Radical_SAM"/>
    <property type="match status" value="1"/>
</dbReference>
<dbReference type="InterPro" id="IPR007197">
    <property type="entry name" value="rSAM"/>
</dbReference>
<dbReference type="SMART" id="SM00729">
    <property type="entry name" value="Elp3"/>
    <property type="match status" value="1"/>
</dbReference>
<dbReference type="InterPro" id="IPR034505">
    <property type="entry name" value="Coproporphyrinogen-III_oxidase"/>
</dbReference>
<reference evidence="5 8" key="2">
    <citation type="submission" date="2020-12" db="EMBL/GenBank/DDBJ databases">
        <title>FDA dAtabase for Regulatory Grade micrObial Sequences (FDA-ARGOS): Supporting development and validation of Infectious Disease Dx tests.</title>
        <authorList>
            <person name="Sproer C."/>
            <person name="Gronow S."/>
            <person name="Severitt S."/>
            <person name="Schroder I."/>
            <person name="Tallon L."/>
            <person name="Sadzewicz L."/>
            <person name="Zhao X."/>
            <person name="Boylan J."/>
            <person name="Ott S."/>
            <person name="Bowen H."/>
            <person name="Vavikolanu K."/>
            <person name="Mehta A."/>
            <person name="Aluvathingal J."/>
            <person name="Nadendla S."/>
            <person name="Lowell S."/>
            <person name="Myers T."/>
            <person name="Yan Y."/>
            <person name="Sichtig H."/>
        </authorList>
    </citation>
    <scope>NUCLEOTIDE SEQUENCE [LARGE SCALE GENOMIC DNA]</scope>
    <source>
        <strain evidence="5 8">FDAARGOS_872</strain>
    </source>
</reference>
<keyword evidence="2" id="KW-0963">Cytoplasm</keyword>
<evidence type="ECO:0000256" key="3">
    <source>
        <dbReference type="SAM" id="MobiDB-lite"/>
    </source>
</evidence>
<feature type="domain" description="Radical SAM core" evidence="4">
    <location>
        <begin position="34"/>
        <end position="267"/>
    </location>
</feature>
<evidence type="ECO:0000256" key="1">
    <source>
        <dbReference type="ARBA" id="ARBA00006100"/>
    </source>
</evidence>
<evidence type="ECO:0000313" key="8">
    <source>
        <dbReference type="Proteomes" id="UP000594903"/>
    </source>
</evidence>
<dbReference type="InterPro" id="IPR004559">
    <property type="entry name" value="HemW-like"/>
</dbReference>
<dbReference type="PROSITE" id="PS51918">
    <property type="entry name" value="RADICAL_SAM"/>
    <property type="match status" value="1"/>
</dbReference>
<dbReference type="PANTHER" id="PTHR13932">
    <property type="entry name" value="COPROPORPHYRINIGEN III OXIDASE"/>
    <property type="match status" value="1"/>
</dbReference>
<dbReference type="SFLD" id="SFLDG01065">
    <property type="entry name" value="anaerobic_coproporphyrinogen-I"/>
    <property type="match status" value="1"/>
</dbReference>
<dbReference type="InterPro" id="IPR006638">
    <property type="entry name" value="Elp3/MiaA/NifB-like_rSAM"/>
</dbReference>
<dbReference type="GO" id="GO:0046872">
    <property type="term" value="F:metal ion binding"/>
    <property type="evidence" value="ECO:0007669"/>
    <property type="project" value="UniProtKB-UniRule"/>
</dbReference>
<dbReference type="PANTHER" id="PTHR13932:SF5">
    <property type="entry name" value="RADICAL S-ADENOSYL METHIONINE DOMAIN-CONTAINING PROTEIN 1, MITOCHONDRIAL"/>
    <property type="match status" value="1"/>
</dbReference>
<keyword evidence="8" id="KW-1185">Reference proteome</keyword>
<proteinExistence type="inferred from homology"/>
<evidence type="ECO:0000256" key="2">
    <source>
        <dbReference type="RuleBase" id="RU364116"/>
    </source>
</evidence>
<protein>
    <recommendedName>
        <fullName evidence="2">Heme chaperone HemW</fullName>
    </recommendedName>
</protein>
<dbReference type="RefSeq" id="WP_018574642.1">
    <property type="nucleotide sequence ID" value="NZ_CP065725.1"/>
</dbReference>
<sequence length="415" mass="46630">MKTITIHRDTASTSGSQDKAKQDTGLIQAGPRFSSSLPPLSVYVHVPWCVQKCPYCDFNSHTLKGGIPEEHYLQALEADLIHHLPHIWGRTIQTVFIGGGTPSLLSASAMDRLLSILRNLLGITPNVEITMEANPGAVEADKFKEFAASGINRLSLGVQSFNDEHLKLLGRIHDADAACRAIDIAQRYFERINLDLMFALPTQTLANHQSDLQRALSYETEHLSLYNLTMEPNTVFAKYPPRDLPDDELVDDMLEQNIALTSAKGYEHYEVSAYAKQGGYARHNLNYWQFGDYLGIGPGAHGKISFPDKIVRTVNQRSPDNWMANAIKADGSHQVEWRELATEDIPFEFMLNALRLREGVEAGLFIEHTGLSPIIMQKQLSKAIEKKLLEDSALRYKPTELGWRFLNDLQELFLD</sequence>
<comment type="subcellular location">
    <subcellularLocation>
        <location evidence="2">Cytoplasm</location>
    </subcellularLocation>
</comment>
<evidence type="ECO:0000259" key="4">
    <source>
        <dbReference type="PROSITE" id="PS51918"/>
    </source>
</evidence>
<dbReference type="GO" id="GO:0004109">
    <property type="term" value="F:coproporphyrinogen oxidase activity"/>
    <property type="evidence" value="ECO:0007669"/>
    <property type="project" value="InterPro"/>
</dbReference>
<dbReference type="Proteomes" id="UP000254603">
    <property type="component" value="Unassembled WGS sequence"/>
</dbReference>
<dbReference type="GO" id="GO:0005737">
    <property type="term" value="C:cytoplasm"/>
    <property type="evidence" value="ECO:0007669"/>
    <property type="project" value="UniProtKB-SubCell"/>
</dbReference>
<reference evidence="6 7" key="1">
    <citation type="submission" date="2018-06" db="EMBL/GenBank/DDBJ databases">
        <authorList>
            <consortium name="Pathogen Informatics"/>
            <person name="Doyle S."/>
        </authorList>
    </citation>
    <scope>NUCLEOTIDE SEQUENCE [LARGE SCALE GENOMIC DNA]</scope>
    <source>
        <strain evidence="6 7">NCTC11997</strain>
    </source>
</reference>
<dbReference type="OrthoDB" id="9808022at2"/>
<dbReference type="GO" id="GO:0006779">
    <property type="term" value="P:porphyrin-containing compound biosynthetic process"/>
    <property type="evidence" value="ECO:0007669"/>
    <property type="project" value="InterPro"/>
</dbReference>
<dbReference type="EMBL" id="UGSB01000001">
    <property type="protein sequence ID" value="SUA50208.1"/>
    <property type="molecule type" value="Genomic_DNA"/>
</dbReference>
<dbReference type="STRING" id="1122619.GCA_000373745_01455"/>
<dbReference type="NCBIfam" id="TIGR00539">
    <property type="entry name" value="hemN_rel"/>
    <property type="match status" value="1"/>
</dbReference>
<dbReference type="AlphaFoldDB" id="A0A378X939"/>
<feature type="compositionally biased region" description="Basic and acidic residues" evidence="3">
    <location>
        <begin position="1"/>
        <end position="10"/>
    </location>
</feature>
<keyword evidence="2" id="KW-0411">Iron-sulfur</keyword>
<comment type="function">
    <text evidence="2">Probably acts as a heme chaperone, transferring heme to an unknown acceptor. Binds one molecule of heme per monomer, possibly covalently. Binds 1 [4Fe-4S] cluster. The cluster is coordinated with 3 cysteines and an exchangeable S-adenosyl-L-methionine.</text>
</comment>
<keyword evidence="2" id="KW-0949">S-adenosyl-L-methionine</keyword>
<keyword evidence="2" id="KW-0479">Metal-binding</keyword>
<dbReference type="InterPro" id="IPR010723">
    <property type="entry name" value="HemN_C"/>
</dbReference>
<name>A0A378X939_9BURK</name>
<dbReference type="SUPFAM" id="SSF102114">
    <property type="entry name" value="Radical SAM enzymes"/>
    <property type="match status" value="1"/>
</dbReference>
<dbReference type="Proteomes" id="UP000594903">
    <property type="component" value="Chromosome"/>
</dbReference>
<dbReference type="InterPro" id="IPR058240">
    <property type="entry name" value="rSAM_sf"/>
</dbReference>